<sequence length="228" mass="24373">MTRQSFLRIRLPVLGNLSPGETLPEIVVGLVMVVGITSTARLDAINTDEGVQSLLTVAFSTAVAWAIIDAALYLMNALFQRGRWDLAAHTLRESPLTPEQRRSVVRDALDSSLDDITGPAPASTMYDEIARIVPTERFPERLKAADFRAAAAIVVVVLVSTFPPIIPFLLPLDPDTALDVSNGVGIASLFLVGVWWAPYTRIKAGVAGVALALIGSAMVGITVILEVT</sequence>
<evidence type="ECO:0000313" key="3">
    <source>
        <dbReference type="Proteomes" id="UP000306192"/>
    </source>
</evidence>
<keyword evidence="1" id="KW-0472">Membrane</keyword>
<proteinExistence type="predicted"/>
<dbReference type="EMBL" id="QYRT01000007">
    <property type="protein sequence ID" value="TIH39066.1"/>
    <property type="molecule type" value="Genomic_DNA"/>
</dbReference>
<reference evidence="2 3" key="1">
    <citation type="journal article" date="2019" name="Microorganisms">
        <title>Systematic Affiliation and Genome Analysis of Subtercola vilae DB165(T) with Particular Emphasis on Cold Adaptation of an Isolate from a High-Altitude Cold Volcano Lake.</title>
        <authorList>
            <person name="Villalobos A.S."/>
            <person name="Wiese J."/>
            <person name="Imhoff J.F."/>
            <person name="Dorador C."/>
            <person name="Keller A."/>
            <person name="Hentschel U."/>
        </authorList>
    </citation>
    <scope>NUCLEOTIDE SEQUENCE [LARGE SCALE GENOMIC DNA]</scope>
    <source>
        <strain evidence="2 3">DB165</strain>
    </source>
</reference>
<keyword evidence="1" id="KW-1133">Transmembrane helix</keyword>
<accession>A0A4T2C8W0</accession>
<keyword evidence="1" id="KW-0812">Transmembrane</keyword>
<feature type="transmembrane region" description="Helical" evidence="1">
    <location>
        <begin position="204"/>
        <end position="225"/>
    </location>
</feature>
<feature type="transmembrane region" description="Helical" evidence="1">
    <location>
        <begin position="176"/>
        <end position="197"/>
    </location>
</feature>
<dbReference type="Proteomes" id="UP000306192">
    <property type="component" value="Unassembled WGS sequence"/>
</dbReference>
<dbReference type="AlphaFoldDB" id="A0A4T2C8W0"/>
<dbReference type="OrthoDB" id="978987at2"/>
<feature type="transmembrane region" description="Helical" evidence="1">
    <location>
        <begin position="147"/>
        <end position="170"/>
    </location>
</feature>
<evidence type="ECO:0008006" key="4">
    <source>
        <dbReference type="Google" id="ProtNLM"/>
    </source>
</evidence>
<protein>
    <recommendedName>
        <fullName evidence="4">VIT family protein</fullName>
    </recommendedName>
</protein>
<gene>
    <name evidence="2" type="ORF">D4765_05815</name>
</gene>
<evidence type="ECO:0000313" key="2">
    <source>
        <dbReference type="EMBL" id="TIH39066.1"/>
    </source>
</evidence>
<comment type="caution">
    <text evidence="2">The sequence shown here is derived from an EMBL/GenBank/DDBJ whole genome shotgun (WGS) entry which is preliminary data.</text>
</comment>
<organism evidence="2 3">
    <name type="scientific">Subtercola vilae</name>
    <dbReference type="NCBI Taxonomy" id="2056433"/>
    <lineage>
        <taxon>Bacteria</taxon>
        <taxon>Bacillati</taxon>
        <taxon>Actinomycetota</taxon>
        <taxon>Actinomycetes</taxon>
        <taxon>Micrococcales</taxon>
        <taxon>Microbacteriaceae</taxon>
        <taxon>Subtercola</taxon>
    </lineage>
</organism>
<feature type="transmembrane region" description="Helical" evidence="1">
    <location>
        <begin position="54"/>
        <end position="74"/>
    </location>
</feature>
<dbReference type="RefSeq" id="WP_136641297.1">
    <property type="nucleotide sequence ID" value="NZ_QYRT01000007.1"/>
</dbReference>
<evidence type="ECO:0000256" key="1">
    <source>
        <dbReference type="SAM" id="Phobius"/>
    </source>
</evidence>
<keyword evidence="3" id="KW-1185">Reference proteome</keyword>
<name>A0A4T2C8W0_9MICO</name>
<feature type="transmembrane region" description="Helical" evidence="1">
    <location>
        <begin position="21"/>
        <end position="42"/>
    </location>
</feature>